<accession>A0ABU6NSW4</accession>
<evidence type="ECO:0000256" key="3">
    <source>
        <dbReference type="ARBA" id="ARBA00022729"/>
    </source>
</evidence>
<reference evidence="5 6" key="1">
    <citation type="submission" date="2023-03" db="EMBL/GenBank/DDBJ databases">
        <title>Bacillus Genome Sequencing.</title>
        <authorList>
            <person name="Dunlap C."/>
        </authorList>
    </citation>
    <scope>NUCLEOTIDE SEQUENCE [LARGE SCALE GENOMIC DNA]</scope>
    <source>
        <strain evidence="5 6">NRS-1717</strain>
    </source>
</reference>
<evidence type="ECO:0000256" key="4">
    <source>
        <dbReference type="SAM" id="SignalP"/>
    </source>
</evidence>
<feature type="signal peptide" evidence="4">
    <location>
        <begin position="1"/>
        <end position="21"/>
    </location>
</feature>
<keyword evidence="3 4" id="KW-0732">Signal</keyword>
<evidence type="ECO:0000313" key="6">
    <source>
        <dbReference type="Proteomes" id="UP001342826"/>
    </source>
</evidence>
<proteinExistence type="inferred from homology"/>
<dbReference type="SUPFAM" id="SSF53850">
    <property type="entry name" value="Periplasmic binding protein-like II"/>
    <property type="match status" value="1"/>
</dbReference>
<evidence type="ECO:0000313" key="5">
    <source>
        <dbReference type="EMBL" id="MED4400234.1"/>
    </source>
</evidence>
<organism evidence="5 6">
    <name type="scientific">Metabacillus fastidiosus</name>
    <dbReference type="NCBI Taxonomy" id="1458"/>
    <lineage>
        <taxon>Bacteria</taxon>
        <taxon>Bacillati</taxon>
        <taxon>Bacillota</taxon>
        <taxon>Bacilli</taxon>
        <taxon>Bacillales</taxon>
        <taxon>Bacillaceae</taxon>
        <taxon>Metabacillus</taxon>
    </lineage>
</organism>
<comment type="similarity">
    <text evidence="1">Belongs to the bacterial solute-binding protein 1 family.</text>
</comment>
<dbReference type="PANTHER" id="PTHR30061:SF50">
    <property type="entry name" value="MALTOSE_MALTODEXTRIN-BINDING PERIPLASMIC PROTEIN"/>
    <property type="match status" value="1"/>
</dbReference>
<dbReference type="EMBL" id="JARTFS010000001">
    <property type="protein sequence ID" value="MED4400234.1"/>
    <property type="molecule type" value="Genomic_DNA"/>
</dbReference>
<evidence type="ECO:0000256" key="1">
    <source>
        <dbReference type="ARBA" id="ARBA00008520"/>
    </source>
</evidence>
<feature type="chain" id="PRO_5046826841" evidence="4">
    <location>
        <begin position="22"/>
        <end position="431"/>
    </location>
</feature>
<gene>
    <name evidence="5" type="ORF">P9271_02530</name>
</gene>
<keyword evidence="6" id="KW-1185">Reference proteome</keyword>
<dbReference type="InterPro" id="IPR006059">
    <property type="entry name" value="SBP"/>
</dbReference>
<sequence length="431" mass="49021">MGKSKYLFISLLLILSVVLTACNVSSTTDEESDEVTITYWQYSFPAKVEEINRLIEKFEKENPNIKVEAQDFPREDFTQKVAAALNAGQGPDLINLYYGWLPQYVENGYLQEIPESFKTTEEIDNYYTPMVQSSKVNGKYYALPTAVRSLALFWNKELFEKAGLDPNNPPKTWDELIEYSEKITIRKENGQLEQEGFAWEANGQGAHVFREILLRQWGVEEPISADGKTIQWNKNSGGSEAFKYWLNMTKEHKIGEQNFLESYRTAFLAGKAGIMIDGSFNLASLKEEAGFEWGVGNIPLKEEGGVEANFGSFWTHGIAAGVEGKKLEASLKFLEFITSEETQSEWVYNVGELPAAASFANDEKLVNDEIYGPFVKGLENSYATFFVDETKERDSFLNYIDKILLNDAPIDKTFEELIKDQQNIRDEYFGK</sequence>
<name>A0ABU6NSW4_9BACI</name>
<dbReference type="Proteomes" id="UP001342826">
    <property type="component" value="Unassembled WGS sequence"/>
</dbReference>
<keyword evidence="2" id="KW-0813">Transport</keyword>
<dbReference type="Gene3D" id="3.40.190.10">
    <property type="entry name" value="Periplasmic binding protein-like II"/>
    <property type="match status" value="1"/>
</dbReference>
<dbReference type="PANTHER" id="PTHR30061">
    <property type="entry name" value="MALTOSE-BINDING PERIPLASMIC PROTEIN"/>
    <property type="match status" value="1"/>
</dbReference>
<evidence type="ECO:0000256" key="2">
    <source>
        <dbReference type="ARBA" id="ARBA00022448"/>
    </source>
</evidence>
<dbReference type="Pfam" id="PF13416">
    <property type="entry name" value="SBP_bac_8"/>
    <property type="match status" value="1"/>
</dbReference>
<protein>
    <submittedName>
        <fullName evidence="5">Extracellular solute-binding protein</fullName>
    </submittedName>
</protein>
<dbReference type="PROSITE" id="PS51257">
    <property type="entry name" value="PROKAR_LIPOPROTEIN"/>
    <property type="match status" value="1"/>
</dbReference>
<dbReference type="RefSeq" id="WP_328014809.1">
    <property type="nucleotide sequence ID" value="NZ_JARTFS010000001.1"/>
</dbReference>
<comment type="caution">
    <text evidence="5">The sequence shown here is derived from an EMBL/GenBank/DDBJ whole genome shotgun (WGS) entry which is preliminary data.</text>
</comment>